<evidence type="ECO:0000313" key="10">
    <source>
        <dbReference type="EMBL" id="SOD56221.1"/>
    </source>
</evidence>
<proteinExistence type="inferred from homology"/>
<evidence type="ECO:0000256" key="7">
    <source>
        <dbReference type="RuleBase" id="RU364038"/>
    </source>
</evidence>
<keyword evidence="11" id="KW-1185">Reference proteome</keyword>
<evidence type="ECO:0000313" key="11">
    <source>
        <dbReference type="Proteomes" id="UP000219374"/>
    </source>
</evidence>
<dbReference type="SUPFAM" id="SSF54423">
    <property type="entry name" value="DsbC/DsbG N-terminal domain-like"/>
    <property type="match status" value="1"/>
</dbReference>
<evidence type="ECO:0000256" key="6">
    <source>
        <dbReference type="ARBA" id="ARBA00023284"/>
    </source>
</evidence>
<dbReference type="Pfam" id="PF10411">
    <property type="entry name" value="DsbC_N"/>
    <property type="match status" value="1"/>
</dbReference>
<dbReference type="EMBL" id="OCND01000009">
    <property type="protein sequence ID" value="SOD56221.1"/>
    <property type="molecule type" value="Genomic_DNA"/>
</dbReference>
<reference evidence="10 11" key="1">
    <citation type="submission" date="2017-09" db="EMBL/GenBank/DDBJ databases">
        <authorList>
            <person name="Ehlers B."/>
            <person name="Leendertz F.H."/>
        </authorList>
    </citation>
    <scope>NUCLEOTIDE SEQUENCE [LARGE SCALE GENOMIC DNA]</scope>
    <source>
        <strain evidence="10 11">CGMCC 1.10978</strain>
    </source>
</reference>
<keyword evidence="5" id="KW-1015">Disulfide bond</keyword>
<dbReference type="InterPro" id="IPR033954">
    <property type="entry name" value="DiS-bond_Isoase_DsbC/G"/>
</dbReference>
<dbReference type="InterPro" id="IPR018950">
    <property type="entry name" value="DiS-bond_isomerase_DsbC/G_N"/>
</dbReference>
<evidence type="ECO:0000256" key="4">
    <source>
        <dbReference type="ARBA" id="ARBA00022764"/>
    </source>
</evidence>
<evidence type="ECO:0000256" key="2">
    <source>
        <dbReference type="ARBA" id="ARBA00009813"/>
    </source>
</evidence>
<dbReference type="GO" id="GO:0042597">
    <property type="term" value="C:periplasmic space"/>
    <property type="evidence" value="ECO:0007669"/>
    <property type="project" value="UniProtKB-SubCell"/>
</dbReference>
<dbReference type="Proteomes" id="UP000219374">
    <property type="component" value="Unassembled WGS sequence"/>
</dbReference>
<feature type="chain" id="PRO_5011826509" description="Thiol:disulfide interchange protein" evidence="7">
    <location>
        <begin position="20"/>
        <end position="273"/>
    </location>
</feature>
<dbReference type="PANTHER" id="PTHR35272:SF3">
    <property type="entry name" value="THIOL:DISULFIDE INTERCHANGE PROTEIN DSBC"/>
    <property type="match status" value="1"/>
</dbReference>
<dbReference type="CDD" id="cd03020">
    <property type="entry name" value="DsbA_DsbC_DsbG"/>
    <property type="match status" value="1"/>
</dbReference>
<dbReference type="RefSeq" id="WP_097123135.1">
    <property type="nucleotide sequence ID" value="NZ_OCND01000009.1"/>
</dbReference>
<dbReference type="Gene3D" id="3.40.30.10">
    <property type="entry name" value="Glutaredoxin"/>
    <property type="match status" value="1"/>
</dbReference>
<name>A0A286DC30_9GAMM</name>
<evidence type="ECO:0000259" key="9">
    <source>
        <dbReference type="Pfam" id="PF13098"/>
    </source>
</evidence>
<comment type="function">
    <text evidence="7">Required for disulfide bond formation in some periplasmic proteins. Acts by transferring its disulfide bond to other proteins and is reduced in the process.</text>
</comment>
<keyword evidence="4 7" id="KW-0574">Periplasm</keyword>
<evidence type="ECO:0000256" key="1">
    <source>
        <dbReference type="ARBA" id="ARBA00004418"/>
    </source>
</evidence>
<organism evidence="10 11">
    <name type="scientific">Pseudoxanthomonas wuyuanensis</name>
    <dbReference type="NCBI Taxonomy" id="1073196"/>
    <lineage>
        <taxon>Bacteria</taxon>
        <taxon>Pseudomonadati</taxon>
        <taxon>Pseudomonadota</taxon>
        <taxon>Gammaproteobacteria</taxon>
        <taxon>Lysobacterales</taxon>
        <taxon>Lysobacteraceae</taxon>
        <taxon>Pseudoxanthomonas</taxon>
    </lineage>
</organism>
<dbReference type="Gene3D" id="3.10.450.70">
    <property type="entry name" value="Disulphide bond isomerase, DsbC/G, N-terminal"/>
    <property type="match status" value="1"/>
</dbReference>
<sequence>MTRFAVAAMLGALSLSACAQAPQAPGAAQAPAAAKPAPATAAKAGSADERARQAIGRLNPQISVDYVGAAPMPGFREVIAGGQLIYVSDDGRYLMQGTVLDLQDQKDLTQSSPALSTYRKDLLKTIPVGDRIVFAPPNPKYTISVFTDIECGYCRKLHSEIAELHKLGIAVEYMAFPRMGLGSKDHKDMISVWCASDRKRALTDAKNGKPVPTRDCKNPVNMEFDVGQRIGVSGTPAIYAEDGTQLGGYLPPQALRAALDKLAAPAGSAAGGK</sequence>
<keyword evidence="6 7" id="KW-0676">Redox-active center</keyword>
<gene>
    <name evidence="10" type="ORF">SAMN06296416_10923</name>
</gene>
<feature type="domain" description="Thioredoxin-like fold" evidence="9">
    <location>
        <begin position="138"/>
        <end position="259"/>
    </location>
</feature>
<dbReference type="AlphaFoldDB" id="A0A286DC30"/>
<dbReference type="InterPro" id="IPR009094">
    <property type="entry name" value="DiS-bond_isomerase_DsbC/G_N_sf"/>
</dbReference>
<dbReference type="InterPro" id="IPR051470">
    <property type="entry name" value="Thiol:disulfide_interchange"/>
</dbReference>
<feature type="domain" description="Disulphide bond isomerase DsbC/G N-terminal" evidence="8">
    <location>
        <begin position="43"/>
        <end position="110"/>
    </location>
</feature>
<dbReference type="SUPFAM" id="SSF52833">
    <property type="entry name" value="Thioredoxin-like"/>
    <property type="match status" value="1"/>
</dbReference>
<feature type="signal peptide" evidence="7">
    <location>
        <begin position="1"/>
        <end position="19"/>
    </location>
</feature>
<comment type="similarity">
    <text evidence="2 7">Belongs to the thioredoxin family. DsbC subfamily.</text>
</comment>
<dbReference type="Pfam" id="PF13098">
    <property type="entry name" value="Thioredoxin_2"/>
    <property type="match status" value="1"/>
</dbReference>
<evidence type="ECO:0000259" key="8">
    <source>
        <dbReference type="Pfam" id="PF10411"/>
    </source>
</evidence>
<dbReference type="PANTHER" id="PTHR35272">
    <property type="entry name" value="THIOL:DISULFIDE INTERCHANGE PROTEIN DSBC-RELATED"/>
    <property type="match status" value="1"/>
</dbReference>
<keyword evidence="3 7" id="KW-0732">Signal</keyword>
<evidence type="ECO:0000256" key="5">
    <source>
        <dbReference type="ARBA" id="ARBA00023157"/>
    </source>
</evidence>
<dbReference type="InterPro" id="IPR036249">
    <property type="entry name" value="Thioredoxin-like_sf"/>
</dbReference>
<comment type="subcellular location">
    <subcellularLocation>
        <location evidence="1 7">Periplasm</location>
    </subcellularLocation>
</comment>
<accession>A0A286DC30</accession>
<dbReference type="OrthoDB" id="12976at2"/>
<evidence type="ECO:0000256" key="3">
    <source>
        <dbReference type="ARBA" id="ARBA00022729"/>
    </source>
</evidence>
<dbReference type="InterPro" id="IPR012336">
    <property type="entry name" value="Thioredoxin-like_fold"/>
</dbReference>
<dbReference type="PROSITE" id="PS51257">
    <property type="entry name" value="PROKAR_LIPOPROTEIN"/>
    <property type="match status" value="1"/>
</dbReference>
<protein>
    <recommendedName>
        <fullName evidence="7">Thiol:disulfide interchange protein</fullName>
    </recommendedName>
</protein>